<dbReference type="Ensembl" id="ENSDNVT00000000204.1">
    <property type="protein sequence ID" value="ENSDNVP00000000171.1"/>
    <property type="gene ID" value="ENSDNVG00000000125.1"/>
</dbReference>
<evidence type="ECO:0000313" key="4">
    <source>
        <dbReference type="Proteomes" id="UP000694423"/>
    </source>
</evidence>
<dbReference type="SMART" id="SM00239">
    <property type="entry name" value="C2"/>
    <property type="match status" value="1"/>
</dbReference>
<reference evidence="3" key="1">
    <citation type="submission" date="2025-08" db="UniProtKB">
        <authorList>
            <consortium name="Ensembl"/>
        </authorList>
    </citation>
    <scope>IDENTIFICATION</scope>
</reference>
<feature type="domain" description="C2" evidence="2">
    <location>
        <begin position="69"/>
        <end position="201"/>
    </location>
</feature>
<feature type="region of interest" description="Disordered" evidence="1">
    <location>
        <begin position="123"/>
        <end position="145"/>
    </location>
</feature>
<sequence>MPADPELSSSPELPGDSADKHLSSSSSSSPSSSSVPAPRRLLSRSSLHLSSPGCSPDLTSAVQQVPESPAGEEEEEARPAEAGRRHVARTGKEAVTVTLHGASNLPAPREGPAPRPYVVVKTSRDEQQAQVTRASSEPTHSPTWEEEVTVEIDAEDASWEALTLTVADQGTREALATYRLPVRHLQPFHHYHCRLALPREQDPAGTSLYVTIVRKGSVLPRRDGMDYAGLEVLLQGVTAPLASPPGALVAVASIIASARAYRDSMAKRPAACPGVALTTVTFPEPSAADFSLPRTARRGCPQMTAPAGPPEKPTWNTSFLFQGRDGATLFSEDAALAIEYYPHKAMSAAESTLGPLGYSVLPLPAGVYRRLAADGGRSGLRVDGLPVQGTELRTVAGAAPTVRLCLQLLRSEKSENL</sequence>
<protein>
    <recommendedName>
        <fullName evidence="2">C2 domain-containing protein</fullName>
    </recommendedName>
</protein>
<dbReference type="CDD" id="cd00030">
    <property type="entry name" value="C2"/>
    <property type="match status" value="1"/>
</dbReference>
<dbReference type="InterPro" id="IPR039889">
    <property type="entry name" value="CCD33"/>
</dbReference>
<evidence type="ECO:0000256" key="1">
    <source>
        <dbReference type="SAM" id="MobiDB-lite"/>
    </source>
</evidence>
<dbReference type="Gene3D" id="2.60.40.150">
    <property type="entry name" value="C2 domain"/>
    <property type="match status" value="1"/>
</dbReference>
<dbReference type="PANTHER" id="PTHR21623">
    <property type="entry name" value="SPERIOLIN-BINDING FACTOR"/>
    <property type="match status" value="1"/>
</dbReference>
<feature type="compositionally biased region" description="Polar residues" evidence="1">
    <location>
        <begin position="128"/>
        <end position="142"/>
    </location>
</feature>
<evidence type="ECO:0000313" key="3">
    <source>
        <dbReference type="Ensembl" id="ENSDNVP00000000171.1"/>
    </source>
</evidence>
<dbReference type="PROSITE" id="PS50004">
    <property type="entry name" value="C2"/>
    <property type="match status" value="1"/>
</dbReference>
<feature type="region of interest" description="Disordered" evidence="1">
    <location>
        <begin position="1"/>
        <end position="90"/>
    </location>
</feature>
<dbReference type="PANTHER" id="PTHR21623:SF2">
    <property type="entry name" value="COILED-COIL DOMAIN-CONTAINING PROTEIN 33"/>
    <property type="match status" value="1"/>
</dbReference>
<dbReference type="AlphaFoldDB" id="A0A8C4IWS3"/>
<name>A0A8C4IWS3_DRONO</name>
<organism evidence="3 4">
    <name type="scientific">Dromaius novaehollandiae</name>
    <name type="common">Emu</name>
    <dbReference type="NCBI Taxonomy" id="8790"/>
    <lineage>
        <taxon>Eukaryota</taxon>
        <taxon>Metazoa</taxon>
        <taxon>Chordata</taxon>
        <taxon>Craniata</taxon>
        <taxon>Vertebrata</taxon>
        <taxon>Euteleostomi</taxon>
        <taxon>Archelosauria</taxon>
        <taxon>Archosauria</taxon>
        <taxon>Dinosauria</taxon>
        <taxon>Saurischia</taxon>
        <taxon>Theropoda</taxon>
        <taxon>Coelurosauria</taxon>
        <taxon>Aves</taxon>
        <taxon>Palaeognathae</taxon>
        <taxon>Casuariiformes</taxon>
        <taxon>Dromaiidae</taxon>
        <taxon>Dromaius</taxon>
    </lineage>
</organism>
<dbReference type="Proteomes" id="UP000694423">
    <property type="component" value="Unplaced"/>
</dbReference>
<proteinExistence type="predicted"/>
<evidence type="ECO:0000259" key="2">
    <source>
        <dbReference type="PROSITE" id="PS50004"/>
    </source>
</evidence>
<dbReference type="Pfam" id="PF00168">
    <property type="entry name" value="C2"/>
    <property type="match status" value="1"/>
</dbReference>
<dbReference type="SUPFAM" id="SSF49562">
    <property type="entry name" value="C2 domain (Calcium/lipid-binding domain, CaLB)"/>
    <property type="match status" value="1"/>
</dbReference>
<feature type="compositionally biased region" description="Low complexity" evidence="1">
    <location>
        <begin position="23"/>
        <end position="56"/>
    </location>
</feature>
<dbReference type="GO" id="GO:0005777">
    <property type="term" value="C:peroxisome"/>
    <property type="evidence" value="ECO:0007669"/>
    <property type="project" value="TreeGrafter"/>
</dbReference>
<keyword evidence="4" id="KW-1185">Reference proteome</keyword>
<dbReference type="InterPro" id="IPR035892">
    <property type="entry name" value="C2_domain_sf"/>
</dbReference>
<accession>A0A8C4IWS3</accession>
<dbReference type="InterPro" id="IPR000008">
    <property type="entry name" value="C2_dom"/>
</dbReference>
<reference evidence="3" key="2">
    <citation type="submission" date="2025-09" db="UniProtKB">
        <authorList>
            <consortium name="Ensembl"/>
        </authorList>
    </citation>
    <scope>IDENTIFICATION</scope>
</reference>